<organism evidence="1 2">
    <name type="scientific">Fluctibacter halophilus</name>
    <dbReference type="NCBI Taxonomy" id="226011"/>
    <lineage>
        <taxon>Bacteria</taxon>
        <taxon>Pseudomonadati</taxon>
        <taxon>Pseudomonadota</taxon>
        <taxon>Gammaproteobacteria</taxon>
        <taxon>Alteromonadales</taxon>
        <taxon>Alteromonadaceae</taxon>
        <taxon>Fluctibacter</taxon>
    </lineage>
</organism>
<proteinExistence type="predicted"/>
<sequence>MLFLGSVDDKSIQYPNGGRSQPPNIVERTVLVNLLFNHKPLLVEEGFILASAEALDPENSSPIYLPAIKHGLIKVISRNGDMANYAKARRKVKHVAPPDNQAGNTYLRLLQQACENTENYYDGNAFLTYPQSKIIDEFTYYRLRSMCDNDEIAGLMDGINLALPHTFLDEYERCYRSGNDGQQWTARAAWEKTAMHYYSAQPHIVHFLMIKANRERQIIRAAASAYVNNIAISVETGFDPLPHDFATPSGDAPQKQPLRRSLPAPAVNIDDLVANAKTLFAAISDPKTNLFHSRNTYLQMISKPINQIDANALSTASRRYEEDLYKDGIKKTPLENSVVRPALELGSGYIIGAAAEKLLSETYAGLSKDPSRLNEKHDLQLLQSKVSRRTLFAMIGAATVFGWGYLNSKISDSTRTALRSGRIAMEDSTYETLLEAMMQSGAKQQFLDVDAQTAAHMIGL</sequence>
<dbReference type="RefSeq" id="WP_229160132.1">
    <property type="nucleotide sequence ID" value="NZ_JAJEWP010000002.1"/>
</dbReference>
<evidence type="ECO:0000313" key="1">
    <source>
        <dbReference type="EMBL" id="MCC2616619.1"/>
    </source>
</evidence>
<reference evidence="1 2" key="1">
    <citation type="submission" date="2021-10" db="EMBL/GenBank/DDBJ databases">
        <title>Draft genome of Aestuariibacter halophilus JC2043.</title>
        <authorList>
            <person name="Emsley S.A."/>
            <person name="Pfannmuller K.M."/>
            <person name="Ushijima B."/>
            <person name="Saw J.H."/>
            <person name="Videau P."/>
        </authorList>
    </citation>
    <scope>NUCLEOTIDE SEQUENCE [LARGE SCALE GENOMIC DNA]</scope>
    <source>
        <strain evidence="1 2">JC2043</strain>
    </source>
</reference>
<keyword evidence="2" id="KW-1185">Reference proteome</keyword>
<comment type="caution">
    <text evidence="1">The sequence shown here is derived from an EMBL/GenBank/DDBJ whole genome shotgun (WGS) entry which is preliminary data.</text>
</comment>
<accession>A0ABS8G7Q5</accession>
<protein>
    <submittedName>
        <fullName evidence="1">Uncharacterized protein</fullName>
    </submittedName>
</protein>
<dbReference type="EMBL" id="JAJEWP010000002">
    <property type="protein sequence ID" value="MCC2616619.1"/>
    <property type="molecule type" value="Genomic_DNA"/>
</dbReference>
<evidence type="ECO:0000313" key="2">
    <source>
        <dbReference type="Proteomes" id="UP001520878"/>
    </source>
</evidence>
<gene>
    <name evidence="1" type="ORF">LJ739_10230</name>
</gene>
<name>A0ABS8G7Q5_9ALTE</name>
<dbReference type="Proteomes" id="UP001520878">
    <property type="component" value="Unassembled WGS sequence"/>
</dbReference>